<dbReference type="RefSeq" id="WP_207940761.1">
    <property type="nucleotide sequence ID" value="NZ_CP147251.1"/>
</dbReference>
<gene>
    <name evidence="1" type="ORF">DOK78_001705</name>
</gene>
<protein>
    <recommendedName>
        <fullName evidence="3">Tetratricopeptide repeat protein</fullName>
    </recommendedName>
</protein>
<dbReference type="EMBL" id="CP147251">
    <property type="protein sequence ID" value="WYJ77067.1"/>
    <property type="molecule type" value="Genomic_DNA"/>
</dbReference>
<sequence length="305" mass="35841">MSEILSFPNEAERLWANGNKKFEQQEFLAAKQLFEQLYQLEPTFQHCQKLVETLQHLGEFTQALDQAEDYLENFLNNPSSFEMYLRLLMLDGQYLAVHSWLHQTVLSFDELKQDLQKLEFAQELIGANDRVLKRRQLQEWESTGYPVPQKAWNEWLKNSSAADFLRLCQEFLPTAKNPFIIPKLVEELVKIGADGEVMIRGQIVHLSELTLLEKTPTLQQVHKLLKQKQLKDVQLEEMIIAEIHAHFALLYPFLPNESEVLAWVDSYLLEYKSLFGDESAGEQLQNYERIQQKKQELREIYQKLL</sequence>
<dbReference type="Proteomes" id="UP000664701">
    <property type="component" value="Chromosome"/>
</dbReference>
<name>A0ABZ2SNH0_9ENTE</name>
<dbReference type="SUPFAM" id="SSF48452">
    <property type="entry name" value="TPR-like"/>
    <property type="match status" value="1"/>
</dbReference>
<evidence type="ECO:0000313" key="2">
    <source>
        <dbReference type="Proteomes" id="UP000664701"/>
    </source>
</evidence>
<proteinExistence type="predicted"/>
<keyword evidence="2" id="KW-1185">Reference proteome</keyword>
<evidence type="ECO:0000313" key="1">
    <source>
        <dbReference type="EMBL" id="WYJ77067.1"/>
    </source>
</evidence>
<dbReference type="InterPro" id="IPR011990">
    <property type="entry name" value="TPR-like_helical_dom_sf"/>
</dbReference>
<dbReference type="Gene3D" id="1.25.40.10">
    <property type="entry name" value="Tetratricopeptide repeat domain"/>
    <property type="match status" value="1"/>
</dbReference>
<reference evidence="1 2" key="1">
    <citation type="submission" date="2021-03" db="EMBL/GenBank/DDBJ databases">
        <authorList>
            <person name="Gilmore M.S."/>
            <person name="Schwartzman J."/>
            <person name="Van Tyne D."/>
            <person name="Martin M."/>
            <person name="Earl A.M."/>
            <person name="Manson A.L."/>
            <person name="Straub T."/>
            <person name="Salamzade R."/>
            <person name="Saavedra J."/>
            <person name="Lebreton F."/>
            <person name="Prichula J."/>
            <person name="Schaufler K."/>
            <person name="Gaca A."/>
            <person name="Sgardioli B."/>
            <person name="Wagenaar J."/>
            <person name="Strong T."/>
        </authorList>
    </citation>
    <scope>NUCLEOTIDE SEQUENCE [LARGE SCALE GENOMIC DNA]</scope>
    <source>
        <strain evidence="1 2">DIV2402</strain>
    </source>
</reference>
<accession>A0ABZ2SNH0</accession>
<evidence type="ECO:0008006" key="3">
    <source>
        <dbReference type="Google" id="ProtNLM"/>
    </source>
</evidence>
<reference evidence="1 2" key="2">
    <citation type="submission" date="2024-03" db="EMBL/GenBank/DDBJ databases">
        <title>The Genome Sequence of Enterococcus sp. DIV2402.</title>
        <authorList>
            <consortium name="The Broad Institute Genomics Platform"/>
            <consortium name="The Broad Institute Microbial Omics Core"/>
            <consortium name="The Broad Institute Genomic Center for Infectious Diseases"/>
            <person name="Earl A."/>
            <person name="Manson A."/>
            <person name="Gilmore M."/>
            <person name="Schwartman J."/>
            <person name="Shea T."/>
            <person name="Abouelleil A."/>
            <person name="Cao P."/>
            <person name="Chapman S."/>
            <person name="Cusick C."/>
            <person name="Young S."/>
            <person name="Neafsey D."/>
            <person name="Nusbaum C."/>
            <person name="Birren B."/>
        </authorList>
    </citation>
    <scope>NUCLEOTIDE SEQUENCE [LARGE SCALE GENOMIC DNA]</scope>
    <source>
        <strain evidence="1 2">DIV2402</strain>
    </source>
</reference>
<organism evidence="1 2">
    <name type="scientific">Candidatus Enterococcus lowellii</name>
    <dbReference type="NCBI Taxonomy" id="2230877"/>
    <lineage>
        <taxon>Bacteria</taxon>
        <taxon>Bacillati</taxon>
        <taxon>Bacillota</taxon>
        <taxon>Bacilli</taxon>
        <taxon>Lactobacillales</taxon>
        <taxon>Enterococcaceae</taxon>
        <taxon>Enterococcus</taxon>
    </lineage>
</organism>